<organism evidence="3 4">
    <name type="scientific">Sphingosinicella soli</name>
    <dbReference type="NCBI Taxonomy" id="333708"/>
    <lineage>
        <taxon>Bacteria</taxon>
        <taxon>Pseudomonadati</taxon>
        <taxon>Pseudomonadota</taxon>
        <taxon>Alphaproteobacteria</taxon>
        <taxon>Sphingomonadales</taxon>
        <taxon>Sphingosinicellaceae</taxon>
        <taxon>Sphingosinicella</taxon>
    </lineage>
</organism>
<evidence type="ECO:0000259" key="1">
    <source>
        <dbReference type="Pfam" id="PF10074"/>
    </source>
</evidence>
<dbReference type="Pfam" id="PF10074">
    <property type="entry name" value="RovC_DNA-bd"/>
    <property type="match status" value="1"/>
</dbReference>
<dbReference type="InterPro" id="IPR045465">
    <property type="entry name" value="Trans_reg_dom"/>
</dbReference>
<evidence type="ECO:0008006" key="5">
    <source>
        <dbReference type="Google" id="ProtNLM"/>
    </source>
</evidence>
<sequence>MPHRGIPDWRSNAPYRALAACDAPLIAWEWLRRDPAYRFAAARGETDAGRFGLHRFEDPACSSALARVWWRRDVDPFVLSAAAAPCAGSEAFSPDLLPVAAAIERLAGAERLLVTDGAHSLRVDIVAGTLLEGPAHLTWQLPGLVAAAAPMHALARFIALCRTGVLRRGTYPTPAGARRWALLLRVSDALDAGASQRDIAEAFFGEDAIGRRWRVNAAARRTQIQRLVRQTRRLRAQPAARLLMPGAFRRR</sequence>
<dbReference type="Proteomes" id="UP000566324">
    <property type="component" value="Unassembled WGS sequence"/>
</dbReference>
<evidence type="ECO:0000259" key="2">
    <source>
        <dbReference type="Pfam" id="PF20109"/>
    </source>
</evidence>
<proteinExistence type="predicted"/>
<dbReference type="Pfam" id="PF20109">
    <property type="entry name" value="Trans_reg_dom"/>
    <property type="match status" value="1"/>
</dbReference>
<name>A0A7W7B3N8_9SPHN</name>
<feature type="domain" description="Transcriptional regulator-like" evidence="2">
    <location>
        <begin position="8"/>
        <end position="69"/>
    </location>
</feature>
<gene>
    <name evidence="3" type="ORF">GGQ98_003055</name>
</gene>
<dbReference type="EMBL" id="JACHNZ010000043">
    <property type="protein sequence ID" value="MBB4633417.1"/>
    <property type="molecule type" value="Genomic_DNA"/>
</dbReference>
<dbReference type="RefSeq" id="WP_184071002.1">
    <property type="nucleotide sequence ID" value="NZ_JACHNZ010000043.1"/>
</dbReference>
<accession>A0A7W7B3N8</accession>
<keyword evidence="4" id="KW-1185">Reference proteome</keyword>
<reference evidence="3 4" key="1">
    <citation type="submission" date="2020-08" db="EMBL/GenBank/DDBJ databases">
        <title>Genomic Encyclopedia of Type Strains, Phase IV (KMG-IV): sequencing the most valuable type-strain genomes for metagenomic binning, comparative biology and taxonomic classification.</title>
        <authorList>
            <person name="Goeker M."/>
        </authorList>
    </citation>
    <scope>NUCLEOTIDE SEQUENCE [LARGE SCALE GENOMIC DNA]</scope>
    <source>
        <strain evidence="3 4">DSM 17328</strain>
    </source>
</reference>
<dbReference type="InterPro" id="IPR018754">
    <property type="entry name" value="RovC-like_DNA-bd"/>
</dbReference>
<dbReference type="AlphaFoldDB" id="A0A7W7B3N8"/>
<evidence type="ECO:0000313" key="4">
    <source>
        <dbReference type="Proteomes" id="UP000566324"/>
    </source>
</evidence>
<comment type="caution">
    <text evidence="3">The sequence shown here is derived from an EMBL/GenBank/DDBJ whole genome shotgun (WGS) entry which is preliminary data.</text>
</comment>
<feature type="domain" description="T6SS Transcription factor RovC-like DNA binding" evidence="1">
    <location>
        <begin position="151"/>
        <end position="237"/>
    </location>
</feature>
<evidence type="ECO:0000313" key="3">
    <source>
        <dbReference type="EMBL" id="MBB4633417.1"/>
    </source>
</evidence>
<protein>
    <recommendedName>
        <fullName evidence="5">DUF2285 domain-containing protein</fullName>
    </recommendedName>
</protein>